<comment type="caution">
    <text evidence="2">The sequence shown here is derived from an EMBL/GenBank/DDBJ whole genome shotgun (WGS) entry which is preliminary data.</text>
</comment>
<dbReference type="RefSeq" id="WP_380551301.1">
    <property type="nucleotide sequence ID" value="NZ_JBHEZY010000003.1"/>
</dbReference>
<dbReference type="Proteomes" id="UP001592530">
    <property type="component" value="Unassembled WGS sequence"/>
</dbReference>
<proteinExistence type="predicted"/>
<feature type="region of interest" description="Disordered" evidence="1">
    <location>
        <begin position="40"/>
        <end position="97"/>
    </location>
</feature>
<feature type="compositionally biased region" description="Basic and acidic residues" evidence="1">
    <location>
        <begin position="40"/>
        <end position="60"/>
    </location>
</feature>
<evidence type="ECO:0000256" key="1">
    <source>
        <dbReference type="SAM" id="MobiDB-lite"/>
    </source>
</evidence>
<evidence type="ECO:0000313" key="2">
    <source>
        <dbReference type="EMBL" id="MFC1431100.1"/>
    </source>
</evidence>
<evidence type="ECO:0000313" key="3">
    <source>
        <dbReference type="Proteomes" id="UP001592530"/>
    </source>
</evidence>
<reference evidence="2 3" key="1">
    <citation type="submission" date="2024-09" db="EMBL/GenBank/DDBJ databases">
        <authorList>
            <person name="Lee S.D."/>
        </authorList>
    </citation>
    <scope>NUCLEOTIDE SEQUENCE [LARGE SCALE GENOMIC DNA]</scope>
    <source>
        <strain evidence="2 3">N1-3</strain>
    </source>
</reference>
<sequence length="123" mass="13097">MNDGSRSEPTSGATSASGTLSDLDRLRAAADARIRRQIADAAKRREQQSRGRCAFAERRQHGIQRRHAAKQTRQRLAARHNSPPVEGSATGQADSTSIHATVEVSPATPLMVKVPATGSAAET</sequence>
<feature type="compositionally biased region" description="Low complexity" evidence="1">
    <location>
        <begin position="10"/>
        <end position="19"/>
    </location>
</feature>
<protein>
    <submittedName>
        <fullName evidence="2">Uncharacterized protein</fullName>
    </submittedName>
</protein>
<name>A0ABV6WYH4_9ACTN</name>
<accession>A0ABV6WYH4</accession>
<organism evidence="2 3">
    <name type="scientific">Streptacidiphilus alkalitolerans</name>
    <dbReference type="NCBI Taxonomy" id="3342712"/>
    <lineage>
        <taxon>Bacteria</taxon>
        <taxon>Bacillati</taxon>
        <taxon>Actinomycetota</taxon>
        <taxon>Actinomycetes</taxon>
        <taxon>Kitasatosporales</taxon>
        <taxon>Streptomycetaceae</taxon>
        <taxon>Streptacidiphilus</taxon>
    </lineage>
</organism>
<feature type="region of interest" description="Disordered" evidence="1">
    <location>
        <begin position="1"/>
        <end position="24"/>
    </location>
</feature>
<feature type="compositionally biased region" description="Basic residues" evidence="1">
    <location>
        <begin position="61"/>
        <end position="78"/>
    </location>
</feature>
<gene>
    <name evidence="2" type="ORF">ACEZDB_10600</name>
</gene>
<dbReference type="EMBL" id="JBHEZY010000003">
    <property type="protein sequence ID" value="MFC1431100.1"/>
    <property type="molecule type" value="Genomic_DNA"/>
</dbReference>